<feature type="domain" description="RING-type" evidence="5">
    <location>
        <begin position="500"/>
        <end position="539"/>
    </location>
</feature>
<dbReference type="RefSeq" id="XP_038046153.1">
    <property type="nucleotide sequence ID" value="XM_038190225.1"/>
</dbReference>
<dbReference type="Gene3D" id="3.30.40.10">
    <property type="entry name" value="Zinc/RING finger domain, C3HC4 (zinc finger)"/>
    <property type="match status" value="1"/>
</dbReference>
<feature type="region of interest" description="Disordered" evidence="4">
    <location>
        <begin position="300"/>
        <end position="328"/>
    </location>
</feature>
<keyword evidence="1 3" id="KW-0479">Metal-binding</keyword>
<feature type="compositionally biased region" description="Gly residues" evidence="4">
    <location>
        <begin position="47"/>
        <end position="57"/>
    </location>
</feature>
<evidence type="ECO:0000256" key="1">
    <source>
        <dbReference type="ARBA" id="ARBA00022771"/>
    </source>
</evidence>
<evidence type="ECO:0000313" key="6">
    <source>
        <dbReference type="EnsemblMetazoa" id="XP_038046153.1"/>
    </source>
</evidence>
<reference evidence="6" key="1">
    <citation type="submission" date="2022-11" db="UniProtKB">
        <authorList>
            <consortium name="EnsemblMetazoa"/>
        </authorList>
    </citation>
    <scope>IDENTIFICATION</scope>
</reference>
<feature type="compositionally biased region" description="Pro residues" evidence="4">
    <location>
        <begin position="235"/>
        <end position="245"/>
    </location>
</feature>
<dbReference type="GO" id="GO:0008270">
    <property type="term" value="F:zinc ion binding"/>
    <property type="evidence" value="ECO:0007669"/>
    <property type="project" value="UniProtKB-KW"/>
</dbReference>
<feature type="compositionally biased region" description="Low complexity" evidence="4">
    <location>
        <begin position="300"/>
        <end position="316"/>
    </location>
</feature>
<dbReference type="OrthoDB" id="6078042at2759"/>
<evidence type="ECO:0000313" key="7">
    <source>
        <dbReference type="Proteomes" id="UP000887568"/>
    </source>
</evidence>
<keyword evidence="7" id="KW-1185">Reference proteome</keyword>
<organism evidence="6 7">
    <name type="scientific">Patiria miniata</name>
    <name type="common">Bat star</name>
    <name type="synonym">Asterina miniata</name>
    <dbReference type="NCBI Taxonomy" id="46514"/>
    <lineage>
        <taxon>Eukaryota</taxon>
        <taxon>Metazoa</taxon>
        <taxon>Echinodermata</taxon>
        <taxon>Eleutherozoa</taxon>
        <taxon>Asterozoa</taxon>
        <taxon>Asteroidea</taxon>
        <taxon>Valvatacea</taxon>
        <taxon>Valvatida</taxon>
        <taxon>Asterinidae</taxon>
        <taxon>Patiria</taxon>
    </lineage>
</organism>
<proteinExistence type="predicted"/>
<dbReference type="GeneID" id="119720526"/>
<evidence type="ECO:0000256" key="4">
    <source>
        <dbReference type="SAM" id="MobiDB-lite"/>
    </source>
</evidence>
<dbReference type="InterPro" id="IPR013083">
    <property type="entry name" value="Znf_RING/FYVE/PHD"/>
</dbReference>
<accession>A0A913Z2U3</accession>
<dbReference type="OMA" id="GPWQQGQ"/>
<dbReference type="EnsemblMetazoa" id="XM_038190225.1">
    <property type="protein sequence ID" value="XP_038046153.1"/>
    <property type="gene ID" value="LOC119720526"/>
</dbReference>
<feature type="region of interest" description="Disordered" evidence="4">
    <location>
        <begin position="214"/>
        <end position="272"/>
    </location>
</feature>
<dbReference type="SUPFAM" id="SSF57850">
    <property type="entry name" value="RING/U-box"/>
    <property type="match status" value="1"/>
</dbReference>
<feature type="compositionally biased region" description="Low complexity" evidence="4">
    <location>
        <begin position="214"/>
        <end position="227"/>
    </location>
</feature>
<dbReference type="CDD" id="cd16647">
    <property type="entry name" value="mRING-HC-C3HC5_NEU1"/>
    <property type="match status" value="1"/>
</dbReference>
<dbReference type="Pfam" id="PF13920">
    <property type="entry name" value="zf-C3HC4_3"/>
    <property type="match status" value="1"/>
</dbReference>
<keyword evidence="2" id="KW-0862">Zinc</keyword>
<feature type="compositionally biased region" description="Low complexity" evidence="4">
    <location>
        <begin position="246"/>
        <end position="272"/>
    </location>
</feature>
<dbReference type="Proteomes" id="UP000887568">
    <property type="component" value="Unplaced"/>
</dbReference>
<name>A0A913Z2U3_PATMI</name>
<dbReference type="PANTHER" id="PTHR46519:SF2">
    <property type="entry name" value="RING_U-BOX SUPERFAMILY PROTEIN"/>
    <property type="match status" value="1"/>
</dbReference>
<dbReference type="AlphaFoldDB" id="A0A913Z2U3"/>
<evidence type="ECO:0000259" key="5">
    <source>
        <dbReference type="PROSITE" id="PS50089"/>
    </source>
</evidence>
<evidence type="ECO:0000256" key="2">
    <source>
        <dbReference type="ARBA" id="ARBA00022833"/>
    </source>
</evidence>
<feature type="compositionally biased region" description="Polar residues" evidence="4">
    <location>
        <begin position="317"/>
        <end position="328"/>
    </location>
</feature>
<feature type="region of interest" description="Disordered" evidence="4">
    <location>
        <begin position="109"/>
        <end position="145"/>
    </location>
</feature>
<dbReference type="PANTHER" id="PTHR46519">
    <property type="entry name" value="RING/U-BOX SUPERFAMILY PROTEIN"/>
    <property type="match status" value="1"/>
</dbReference>
<dbReference type="InterPro" id="IPR001841">
    <property type="entry name" value="Znf_RING"/>
</dbReference>
<sequence length="554" mass="61500">MSNENSTRSDSSNSSDSEESCVLSALKLDGETPACKVADSKTQADGAAGGVSPGGSPSGNTANSLGLAEGLDKLLQKQRSDLLFELRKLQHGQRPVTNTDRRETLEEFFSDALGQSSTPGQPEGGVPARRQASRPESVVSEVQGLSERRPVSSVLGSESFRRNLEDVIRGTLVRQDRELQQAIRLRAAGFDVGNSRAPSTGSNADTLQQHMENLSQLSHSSSSSHPSGLGDMSVFPPPPPPPVQPMMPQQPQLQQFQQQPGMQWRPQQPQWQPNMYHQQPWQQQQYAQWQQQQQQQQQWQQQQQQWQPPVQPQQPWLMQNSPAPRPNNNGGINMVALLQHVQREETVFEISDLVQRQVVSSMLNSNFRGTLENTMMGRLQQTEADGLSVQNFVQSLQQSHRHQRNDFSHLGIHAPARQQSAPVSAGGPATWAGSELDTMRRQMEEMQTMMRLTFELQLDMQRSIRQEVAAALNGQHRPDSNSQAVAAPIPPSQPASEGQCVICLEKSVDAVLYQCGHMCCCLSCGLRLKGMGSHCPMCRAPIRDVIRAYRCQRD</sequence>
<dbReference type="PROSITE" id="PS50089">
    <property type="entry name" value="ZF_RING_2"/>
    <property type="match status" value="1"/>
</dbReference>
<evidence type="ECO:0000256" key="3">
    <source>
        <dbReference type="PROSITE-ProRule" id="PRU00175"/>
    </source>
</evidence>
<keyword evidence="1 3" id="KW-0863">Zinc-finger</keyword>
<protein>
    <recommendedName>
        <fullName evidence="5">RING-type domain-containing protein</fullName>
    </recommendedName>
</protein>
<feature type="region of interest" description="Disordered" evidence="4">
    <location>
        <begin position="1"/>
        <end position="65"/>
    </location>
</feature>
<feature type="compositionally biased region" description="Low complexity" evidence="4">
    <location>
        <begin position="1"/>
        <end position="15"/>
    </location>
</feature>